<evidence type="ECO:0000256" key="1">
    <source>
        <dbReference type="ARBA" id="ARBA00005595"/>
    </source>
</evidence>
<evidence type="ECO:0000313" key="4">
    <source>
        <dbReference type="Proteomes" id="UP001363622"/>
    </source>
</evidence>
<dbReference type="Proteomes" id="UP001363622">
    <property type="component" value="Unassembled WGS sequence"/>
</dbReference>
<name>A0ABR1KN19_9PEZI</name>
<dbReference type="InterPro" id="IPR007590">
    <property type="entry name" value="Saf4/Yju2"/>
</dbReference>
<evidence type="ECO:0000256" key="2">
    <source>
        <dbReference type="SAM" id="MobiDB-lite"/>
    </source>
</evidence>
<comment type="caution">
    <text evidence="3">The sequence shown here is derived from an EMBL/GenBank/DDBJ whole genome shotgun (WGS) entry which is preliminary data.</text>
</comment>
<feature type="region of interest" description="Disordered" evidence="2">
    <location>
        <begin position="245"/>
        <end position="346"/>
    </location>
</feature>
<feature type="compositionally biased region" description="Polar residues" evidence="2">
    <location>
        <begin position="255"/>
        <end position="264"/>
    </location>
</feature>
<protein>
    <submittedName>
        <fullName evidence="3">CWC16 protein</fullName>
    </submittedName>
</protein>
<dbReference type="Pfam" id="PF04502">
    <property type="entry name" value="Saf4_Yju2"/>
    <property type="match status" value="1"/>
</dbReference>
<dbReference type="PANTHER" id="PTHR12111">
    <property type="entry name" value="SPLICING FACTOR YJU2"/>
    <property type="match status" value="1"/>
</dbReference>
<comment type="similarity">
    <text evidence="1">Belongs to the CWC16 family.</text>
</comment>
<organism evidence="3 4">
    <name type="scientific">Phyllosticta citriasiana</name>
    <dbReference type="NCBI Taxonomy" id="595635"/>
    <lineage>
        <taxon>Eukaryota</taxon>
        <taxon>Fungi</taxon>
        <taxon>Dikarya</taxon>
        <taxon>Ascomycota</taxon>
        <taxon>Pezizomycotina</taxon>
        <taxon>Dothideomycetes</taxon>
        <taxon>Dothideomycetes incertae sedis</taxon>
        <taxon>Botryosphaeriales</taxon>
        <taxon>Phyllostictaceae</taxon>
        <taxon>Phyllosticta</taxon>
    </lineage>
</organism>
<accession>A0ABR1KN19</accession>
<evidence type="ECO:0000313" key="3">
    <source>
        <dbReference type="EMBL" id="KAK7517888.1"/>
    </source>
</evidence>
<sequence>MQGFNMGRYYAPSTSSPPRFNTSSHPLGQRARKINQGILTVRFEMPFAIWCTTCDPENIIGQGVRFNAEKQRVGKYHSTPIWEFRMRHGACGGTIAIRTDPQNSEYVVTEGARRRDTGSRELYQQDVQDGTFEIVTAEEKERRRQDAFAAFEGKKTEAEQGKMEERRIEELRAWREKDWADPYAANKRLRRPFREARKDREKEDEVKESLQVKYGIGFDIVDGKEVDAQRAKMIEFGRDGDDGDLLGVARKPLFDTTSRETSQPRSKEKPKAAQCIERSKKALQQTLEGNTRVALDPFLSERPRTSTHIIAGIKRRRAEGDDPVGSRFSGGQPEERSPGPINVAKKKSVTTLVGYASDDD</sequence>
<proteinExistence type="inferred from homology"/>
<dbReference type="EMBL" id="JBBPHU010000005">
    <property type="protein sequence ID" value="KAK7517888.1"/>
    <property type="molecule type" value="Genomic_DNA"/>
</dbReference>
<keyword evidence="4" id="KW-1185">Reference proteome</keyword>
<gene>
    <name evidence="3" type="ORF">IWZ03DRAFT_377365</name>
</gene>
<dbReference type="PANTHER" id="PTHR12111:SF2">
    <property type="entry name" value="SPLICING FACTOR YJU2B-RELATED"/>
    <property type="match status" value="1"/>
</dbReference>
<reference evidence="3 4" key="1">
    <citation type="submission" date="2024-04" db="EMBL/GenBank/DDBJ databases">
        <title>Phyllosticta paracitricarpa is synonymous to the EU quarantine fungus P. citricarpa based on phylogenomic analyses.</title>
        <authorList>
            <consortium name="Lawrence Berkeley National Laboratory"/>
            <person name="Van Ingen-Buijs V.A."/>
            <person name="Van Westerhoven A.C."/>
            <person name="Haridas S."/>
            <person name="Skiadas P."/>
            <person name="Martin F."/>
            <person name="Groenewald J.Z."/>
            <person name="Crous P.W."/>
            <person name="Seidl M.F."/>
        </authorList>
    </citation>
    <scope>NUCLEOTIDE SEQUENCE [LARGE SCALE GENOMIC DNA]</scope>
    <source>
        <strain evidence="3 4">CBS 123371</strain>
    </source>
</reference>